<dbReference type="InterPro" id="IPR029001">
    <property type="entry name" value="ITPase-like_fam"/>
</dbReference>
<keyword evidence="4" id="KW-1185">Reference proteome</keyword>
<evidence type="ECO:0000313" key="4">
    <source>
        <dbReference type="Proteomes" id="UP000240325"/>
    </source>
</evidence>
<gene>
    <name evidence="3" type="ORF">BMW23_0662</name>
</gene>
<dbReference type="PANTHER" id="PTHR11067:SF9">
    <property type="entry name" value="INOSINE TRIPHOSPHATE PYROPHOSPHATASE"/>
    <property type="match status" value="1"/>
</dbReference>
<name>A0A2H4UUV7_9VIRU</name>
<dbReference type="CDD" id="cd00515">
    <property type="entry name" value="HAM1"/>
    <property type="match status" value="1"/>
</dbReference>
<dbReference type="Pfam" id="PF01725">
    <property type="entry name" value="Ham1p_like"/>
    <property type="match status" value="1"/>
</dbReference>
<dbReference type="GO" id="GO:0009143">
    <property type="term" value="P:nucleoside triphosphate catabolic process"/>
    <property type="evidence" value="ECO:0007669"/>
    <property type="project" value="InterPro"/>
</dbReference>
<dbReference type="GO" id="GO:0047429">
    <property type="term" value="F:nucleoside triphosphate diphosphatase activity"/>
    <property type="evidence" value="ECO:0007669"/>
    <property type="project" value="InterPro"/>
</dbReference>
<proteinExistence type="inferred from homology"/>
<dbReference type="Gene3D" id="3.90.950.10">
    <property type="match status" value="1"/>
</dbReference>
<dbReference type="PANTHER" id="PTHR11067">
    <property type="entry name" value="INOSINE TRIPHOSPHATE PYROPHOSPHATASE/HAM1 PROTEIN"/>
    <property type="match status" value="1"/>
</dbReference>
<evidence type="ECO:0000313" key="3">
    <source>
        <dbReference type="EMBL" id="ATZ80708.1"/>
    </source>
</evidence>
<accession>A0A2H4UUV7</accession>
<keyword evidence="2" id="KW-0378">Hydrolase</keyword>
<dbReference type="EMBL" id="MF782455">
    <property type="protein sequence ID" value="ATZ80708.1"/>
    <property type="molecule type" value="Genomic_DNA"/>
</dbReference>
<evidence type="ECO:0000256" key="1">
    <source>
        <dbReference type="ARBA" id="ARBA00008023"/>
    </source>
</evidence>
<dbReference type="InterPro" id="IPR002637">
    <property type="entry name" value="RdgB/HAM1"/>
</dbReference>
<dbReference type="SUPFAM" id="SSF52972">
    <property type="entry name" value="ITPase-like"/>
    <property type="match status" value="1"/>
</dbReference>
<evidence type="ECO:0000256" key="2">
    <source>
        <dbReference type="ARBA" id="ARBA00022801"/>
    </source>
</evidence>
<dbReference type="Proteomes" id="UP000240325">
    <property type="component" value="Segment"/>
</dbReference>
<organism evidence="3">
    <name type="scientific">Bodo saltans virus</name>
    <dbReference type="NCBI Taxonomy" id="2024608"/>
    <lineage>
        <taxon>Viruses</taxon>
        <taxon>Varidnaviria</taxon>
        <taxon>Bamfordvirae</taxon>
        <taxon>Nucleocytoviricota</taxon>
        <taxon>Megaviricetes</taxon>
        <taxon>Imitervirales</taxon>
        <taxon>Mimiviridae</taxon>
        <taxon>Klosneuvirinae</taxon>
        <taxon>Theiavirus</taxon>
        <taxon>Theiavirus salishense</taxon>
    </lineage>
</organism>
<reference evidence="3" key="1">
    <citation type="journal article" date="2017" name="Elife">
        <title>The kinetoplastid-infecting Bodo saltans virus (BsV), a window into the most abundant giant viruses in the sea.</title>
        <authorList>
            <person name="Deeg C.M."/>
            <person name="Chow C.-E.T."/>
            <person name="Suttle C.A."/>
        </authorList>
    </citation>
    <scope>NUCLEOTIDE SEQUENCE</scope>
    <source>
        <strain evidence="3">NG1</strain>
    </source>
</reference>
<protein>
    <submittedName>
        <fullName evidence="3">HAM1 NTPase</fullName>
    </submittedName>
</protein>
<comment type="similarity">
    <text evidence="1">Belongs to the HAM1 NTPase family.</text>
</comment>
<sequence>MTSIDVIVNNVNEYKIPVVIVTGNKGKTSEFASILGFSFDVTNQSYDLTEIQGFPSDVAIAKAKEAVKIFGKAVVIEDTSLYLKEMGLATGTLVKWLGMSDDPNEKESAKLQCKRLYEMSQGFADKTLIARCTIAYCEPEKEPMLFIGEAIGEICSPEEGAGEYGFGWDAIMKDSVTGKSWAQLTNEEKNKISHRRDAIDKFTLYFKNKMFQRVAHNFHLECLNYAYEHGCHWDENTCRIAAELDIKHENEWKCTLAAEIERIRTEIAQGTSSLQKKSVVPFFRNQLCSIQ</sequence>